<evidence type="ECO:0000313" key="1">
    <source>
        <dbReference type="EMBL" id="GIX89658.1"/>
    </source>
</evidence>
<organism evidence="1 2">
    <name type="scientific">Caerostris extrusa</name>
    <name type="common">Bark spider</name>
    <name type="synonym">Caerostris bankana</name>
    <dbReference type="NCBI Taxonomy" id="172846"/>
    <lineage>
        <taxon>Eukaryota</taxon>
        <taxon>Metazoa</taxon>
        <taxon>Ecdysozoa</taxon>
        <taxon>Arthropoda</taxon>
        <taxon>Chelicerata</taxon>
        <taxon>Arachnida</taxon>
        <taxon>Araneae</taxon>
        <taxon>Araneomorphae</taxon>
        <taxon>Entelegynae</taxon>
        <taxon>Araneoidea</taxon>
        <taxon>Araneidae</taxon>
        <taxon>Caerostris</taxon>
    </lineage>
</organism>
<name>A0AAV4P0V0_CAEEX</name>
<keyword evidence="2" id="KW-1185">Reference proteome</keyword>
<evidence type="ECO:0000313" key="2">
    <source>
        <dbReference type="Proteomes" id="UP001054945"/>
    </source>
</evidence>
<accession>A0AAV4P0V0</accession>
<dbReference type="EMBL" id="BPLR01003879">
    <property type="protein sequence ID" value="GIX89658.1"/>
    <property type="molecule type" value="Genomic_DNA"/>
</dbReference>
<proteinExistence type="predicted"/>
<dbReference type="AlphaFoldDB" id="A0AAV4P0V0"/>
<gene>
    <name evidence="1" type="ORF">CEXT_9451</name>
</gene>
<reference evidence="1 2" key="1">
    <citation type="submission" date="2021-06" db="EMBL/GenBank/DDBJ databases">
        <title>Caerostris extrusa draft genome.</title>
        <authorList>
            <person name="Kono N."/>
            <person name="Arakawa K."/>
        </authorList>
    </citation>
    <scope>NUCLEOTIDE SEQUENCE [LARGE SCALE GENOMIC DNA]</scope>
</reference>
<sequence>MQTESSLALNGCSEPIRREKIKIIKRQDMTKEASIKRGSSREFACQFSFWLLRILPQTKYFFFLREEKPPQSFLISYLNYSGEQALVQ</sequence>
<protein>
    <submittedName>
        <fullName evidence="1">Uncharacterized protein</fullName>
    </submittedName>
</protein>
<dbReference type="Proteomes" id="UP001054945">
    <property type="component" value="Unassembled WGS sequence"/>
</dbReference>
<comment type="caution">
    <text evidence="1">The sequence shown here is derived from an EMBL/GenBank/DDBJ whole genome shotgun (WGS) entry which is preliminary data.</text>
</comment>